<evidence type="ECO:0000256" key="1">
    <source>
        <dbReference type="SAM" id="MobiDB-lite"/>
    </source>
</evidence>
<gene>
    <name evidence="2" type="ORF">C7B82_10745</name>
</gene>
<dbReference type="EMBL" id="PVWK01000060">
    <property type="protein sequence ID" value="PSB29638.1"/>
    <property type="molecule type" value="Genomic_DNA"/>
</dbReference>
<dbReference type="InterPro" id="IPR009057">
    <property type="entry name" value="Homeodomain-like_sf"/>
</dbReference>
<feature type="region of interest" description="Disordered" evidence="1">
    <location>
        <begin position="236"/>
        <end position="261"/>
    </location>
</feature>
<reference evidence="3" key="1">
    <citation type="submission" date="2018-02" db="EMBL/GenBank/DDBJ databases">
        <authorList>
            <person name="Moore K."/>
            <person name="Momper L."/>
        </authorList>
    </citation>
    <scope>NUCLEOTIDE SEQUENCE [LARGE SCALE GENOMIC DNA]</scope>
    <source>
        <strain evidence="3">ULC18</strain>
    </source>
</reference>
<sequence>MTSRKLSESDKQEILQLYRQPGETTSTLASRYGVSNSTISRILKTSFSEAEYDALIQTKRGNRTSSETPSLLDVDPGIVDAEVAGFESVVDANEKRGDLEESFATEATVAEAIGDSIQESLSVTAPLEETLPSALTANGRRLRKRSSTPPAPMPFTPIIAPPTVAPPPFAPPTVKIKSLEADRSPIADRDDTALPVEDISDIDAEPLYDELLTAGAAEGIVMGEDLLQDEADLADELDDDDDDLDDDDLDDDELDDDDLDDDLENGALFAGGRIAGKALVQVLPLAEASLPRTCYLVVDRSAELIARPLKEFGDLGQIPEAEILSKTLPVFDNHRVAKRYSNPRTQRVIKLPDAQVLQKTSSHLQAKGITRLLIDGQVYAL</sequence>
<accession>A0A2T1EAA4</accession>
<dbReference type="RefSeq" id="WP_106256299.1">
    <property type="nucleotide sequence ID" value="NZ_CAWNSW010000079.1"/>
</dbReference>
<dbReference type="OrthoDB" id="482053at2"/>
<evidence type="ECO:0000313" key="3">
    <source>
        <dbReference type="Proteomes" id="UP000239576"/>
    </source>
</evidence>
<comment type="caution">
    <text evidence="2">The sequence shown here is derived from an EMBL/GenBank/DDBJ whole genome shotgun (WGS) entry which is preliminary data.</text>
</comment>
<dbReference type="Pfam" id="PF13384">
    <property type="entry name" value="HTH_23"/>
    <property type="match status" value="1"/>
</dbReference>
<evidence type="ECO:0008006" key="4">
    <source>
        <dbReference type="Google" id="ProtNLM"/>
    </source>
</evidence>
<evidence type="ECO:0000313" key="2">
    <source>
        <dbReference type="EMBL" id="PSB29638.1"/>
    </source>
</evidence>
<name>A0A2T1EAA4_9CYAN</name>
<proteinExistence type="predicted"/>
<organism evidence="2 3">
    <name type="scientific">Stenomitos frigidus ULC18</name>
    <dbReference type="NCBI Taxonomy" id="2107698"/>
    <lineage>
        <taxon>Bacteria</taxon>
        <taxon>Bacillati</taxon>
        <taxon>Cyanobacteriota</taxon>
        <taxon>Cyanophyceae</taxon>
        <taxon>Leptolyngbyales</taxon>
        <taxon>Leptolyngbyaceae</taxon>
        <taxon>Stenomitos</taxon>
    </lineage>
</organism>
<dbReference type="Proteomes" id="UP000239576">
    <property type="component" value="Unassembled WGS sequence"/>
</dbReference>
<dbReference type="AlphaFoldDB" id="A0A2T1EAA4"/>
<keyword evidence="3" id="KW-1185">Reference proteome</keyword>
<protein>
    <recommendedName>
        <fullName evidence="4">Transposase</fullName>
    </recommendedName>
</protein>
<dbReference type="SUPFAM" id="SSF46689">
    <property type="entry name" value="Homeodomain-like"/>
    <property type="match status" value="1"/>
</dbReference>
<reference evidence="2 3" key="2">
    <citation type="submission" date="2018-03" db="EMBL/GenBank/DDBJ databases">
        <title>The ancient ancestry and fast evolution of plastids.</title>
        <authorList>
            <person name="Moore K.R."/>
            <person name="Magnabosco C."/>
            <person name="Momper L."/>
            <person name="Gold D.A."/>
            <person name="Bosak T."/>
            <person name="Fournier G.P."/>
        </authorList>
    </citation>
    <scope>NUCLEOTIDE SEQUENCE [LARGE SCALE GENOMIC DNA]</scope>
    <source>
        <strain evidence="2 3">ULC18</strain>
    </source>
</reference>
<dbReference type="Gene3D" id="1.10.10.60">
    <property type="entry name" value="Homeodomain-like"/>
    <property type="match status" value="1"/>
</dbReference>